<dbReference type="EMBL" id="JAMYJR010000038">
    <property type="protein sequence ID" value="MCO8275569.1"/>
    <property type="molecule type" value="Genomic_DNA"/>
</dbReference>
<reference evidence="1 2" key="1">
    <citation type="submission" date="2022-06" db="EMBL/GenBank/DDBJ databases">
        <title>New Species of the Genus Actinoplanes, ActinopZanes ferrugineus.</title>
        <authorList>
            <person name="Ding P."/>
        </authorList>
    </citation>
    <scope>NUCLEOTIDE SEQUENCE [LARGE SCALE GENOMIC DNA]</scope>
    <source>
        <strain evidence="1 2">TRM88003</strain>
    </source>
</reference>
<keyword evidence="1" id="KW-0489">Methyltransferase</keyword>
<evidence type="ECO:0000313" key="1">
    <source>
        <dbReference type="EMBL" id="MCO8275569.1"/>
    </source>
</evidence>
<protein>
    <submittedName>
        <fullName evidence="1">SAM-dependent methyltransferase</fullName>
    </submittedName>
</protein>
<name>A0ABT1DXJ2_9ACTN</name>
<dbReference type="Gene3D" id="3.40.50.150">
    <property type="entry name" value="Vaccinia Virus protein VP39"/>
    <property type="match status" value="1"/>
</dbReference>
<comment type="caution">
    <text evidence="1">The sequence shown here is derived from an EMBL/GenBank/DDBJ whole genome shotgun (WGS) entry which is preliminary data.</text>
</comment>
<dbReference type="Pfam" id="PF04672">
    <property type="entry name" value="Methyltransf_19"/>
    <property type="match status" value="1"/>
</dbReference>
<dbReference type="GO" id="GO:0008168">
    <property type="term" value="F:methyltransferase activity"/>
    <property type="evidence" value="ECO:0007669"/>
    <property type="project" value="UniProtKB-KW"/>
</dbReference>
<keyword evidence="2" id="KW-1185">Reference proteome</keyword>
<sequence>MTEIYRRQGMTMRVRSRAEIEGFFDGLELVDPGLQVLTRWRPQTGESGAEPDAAVSVYAGWPAFDDQLSRVLALPVSSSDVGRSPCRDVTTLGSCQRGADAAVMA</sequence>
<proteinExistence type="predicted"/>
<accession>A0ABT1DXJ2</accession>
<dbReference type="GO" id="GO:0032259">
    <property type="term" value="P:methylation"/>
    <property type="evidence" value="ECO:0007669"/>
    <property type="project" value="UniProtKB-KW"/>
</dbReference>
<keyword evidence="1" id="KW-0808">Transferase</keyword>
<organism evidence="1 2">
    <name type="scientific">Paractinoplanes aksuensis</name>
    <dbReference type="NCBI Taxonomy" id="2939490"/>
    <lineage>
        <taxon>Bacteria</taxon>
        <taxon>Bacillati</taxon>
        <taxon>Actinomycetota</taxon>
        <taxon>Actinomycetes</taxon>
        <taxon>Micromonosporales</taxon>
        <taxon>Micromonosporaceae</taxon>
        <taxon>Paractinoplanes</taxon>
    </lineage>
</organism>
<gene>
    <name evidence="1" type="ORF">M1L60_33790</name>
</gene>
<dbReference type="InterPro" id="IPR029063">
    <property type="entry name" value="SAM-dependent_MTases_sf"/>
</dbReference>
<dbReference type="InterPro" id="IPR006764">
    <property type="entry name" value="SAM_dep_MeTrfase_SAV2177_type"/>
</dbReference>
<evidence type="ECO:0000313" key="2">
    <source>
        <dbReference type="Proteomes" id="UP001523369"/>
    </source>
</evidence>
<dbReference type="Proteomes" id="UP001523369">
    <property type="component" value="Unassembled WGS sequence"/>
</dbReference>